<dbReference type="PANTHER" id="PTHR14499:SF136">
    <property type="entry name" value="GH08630P"/>
    <property type="match status" value="1"/>
</dbReference>
<evidence type="ECO:0000313" key="2">
    <source>
        <dbReference type="EMBL" id="NDV35005.1"/>
    </source>
</evidence>
<feature type="domain" description="BTB" evidence="1">
    <location>
        <begin position="11"/>
        <end position="80"/>
    </location>
</feature>
<reference evidence="2" key="1">
    <citation type="journal article" date="2020" name="J. Eukaryot. Microbiol.">
        <title>De novo Sequencing, Assembly and Annotation of the Transcriptome for the Free-Living Testate Amoeba Arcella intermedia.</title>
        <authorList>
            <person name="Ribeiro G.M."/>
            <person name="Porfirio-Sousa A.L."/>
            <person name="Maurer-Alcala X.X."/>
            <person name="Katz L.A."/>
            <person name="Lahr D.J.G."/>
        </authorList>
    </citation>
    <scope>NUCLEOTIDE SEQUENCE</scope>
</reference>
<dbReference type="InterPro" id="IPR003131">
    <property type="entry name" value="T1-type_BTB"/>
</dbReference>
<dbReference type="EMBL" id="GIBP01006036">
    <property type="protein sequence ID" value="NDV35005.1"/>
    <property type="molecule type" value="Transcribed_RNA"/>
</dbReference>
<organism evidence="2">
    <name type="scientific">Arcella intermedia</name>
    <dbReference type="NCBI Taxonomy" id="1963864"/>
    <lineage>
        <taxon>Eukaryota</taxon>
        <taxon>Amoebozoa</taxon>
        <taxon>Tubulinea</taxon>
        <taxon>Elardia</taxon>
        <taxon>Arcellinida</taxon>
        <taxon>Sphaerothecina</taxon>
        <taxon>Arcellidae</taxon>
        <taxon>Arcella</taxon>
    </lineage>
</organism>
<dbReference type="Gene3D" id="3.30.710.10">
    <property type="entry name" value="Potassium Channel Kv1.1, Chain A"/>
    <property type="match status" value="1"/>
</dbReference>
<accession>A0A6B2LDG4</accession>
<dbReference type="SMART" id="SM00225">
    <property type="entry name" value="BTB"/>
    <property type="match status" value="1"/>
</dbReference>
<dbReference type="PROSITE" id="PS50097">
    <property type="entry name" value="BTB"/>
    <property type="match status" value="1"/>
</dbReference>
<dbReference type="PANTHER" id="PTHR14499">
    <property type="entry name" value="POTASSIUM CHANNEL TETRAMERIZATION DOMAIN-CONTAINING"/>
    <property type="match status" value="1"/>
</dbReference>
<evidence type="ECO:0000259" key="1">
    <source>
        <dbReference type="PROSITE" id="PS50097"/>
    </source>
</evidence>
<dbReference type="GO" id="GO:0051260">
    <property type="term" value="P:protein homooligomerization"/>
    <property type="evidence" value="ECO:0007669"/>
    <property type="project" value="InterPro"/>
</dbReference>
<dbReference type="InterPro" id="IPR011333">
    <property type="entry name" value="SKP1/BTB/POZ_sf"/>
</dbReference>
<dbReference type="Pfam" id="PF02214">
    <property type="entry name" value="BTB_2"/>
    <property type="match status" value="1"/>
</dbReference>
<protein>
    <recommendedName>
        <fullName evidence="1">BTB domain-containing protein</fullName>
    </recommendedName>
</protein>
<sequence>MIQNLSSIQDERVSLDVGGVVYATTKKILTKYPNSMLGTMFSGRHNIKPNSEGNFFIDRDGDLFRYILNFLRDGTVTIPEQKALEQQLYAEIDFFQLSDMLSILQEGKTKDYSFSSMWKHSAIQLSNLYTAEHTAWHVNWASVFVRPAIKSTSPPKMFTIRFDAFDFFQAIQVGVFLSLPNSFQETPAVAYKADGTMTGTCKYELLEIHKSSFEEGDTIGILVNFVSWDIEFWKKNKRLAKAKLPALAKLEEVYIGVSMWWRNKVTLLLEK</sequence>
<proteinExistence type="predicted"/>
<dbReference type="SUPFAM" id="SSF54695">
    <property type="entry name" value="POZ domain"/>
    <property type="match status" value="1"/>
</dbReference>
<name>A0A6B2LDG4_9EUKA</name>
<dbReference type="AlphaFoldDB" id="A0A6B2LDG4"/>
<dbReference type="InterPro" id="IPR000210">
    <property type="entry name" value="BTB/POZ_dom"/>
</dbReference>